<dbReference type="EMBL" id="DYYG01000035">
    <property type="protein sequence ID" value="HJE24171.1"/>
    <property type="molecule type" value="Genomic_DNA"/>
</dbReference>
<accession>A0A921JEY4</accession>
<comment type="caution">
    <text evidence="2">The sequence shown here is derived from an EMBL/GenBank/DDBJ whole genome shotgun (WGS) entry which is preliminary data.</text>
</comment>
<reference evidence="2" key="1">
    <citation type="journal article" date="2021" name="PeerJ">
        <title>Extensive microbial diversity within the chicken gut microbiome revealed by metagenomics and culture.</title>
        <authorList>
            <person name="Gilroy R."/>
            <person name="Ravi A."/>
            <person name="Getino M."/>
            <person name="Pursley I."/>
            <person name="Horton D.L."/>
            <person name="Alikhan N.F."/>
            <person name="Baker D."/>
            <person name="Gharbi K."/>
            <person name="Hall N."/>
            <person name="Watson M."/>
            <person name="Adriaenssens E.M."/>
            <person name="Foster-Nyarko E."/>
            <person name="Jarju S."/>
            <person name="Secka A."/>
            <person name="Antonio M."/>
            <person name="Oren A."/>
            <person name="Chaudhuri R.R."/>
            <person name="La Ragione R."/>
            <person name="Hildebrand F."/>
            <person name="Pallen M.J."/>
        </authorList>
    </citation>
    <scope>NUCLEOTIDE SEQUENCE</scope>
    <source>
        <strain evidence="2">316</strain>
    </source>
</reference>
<feature type="region of interest" description="Disordered" evidence="1">
    <location>
        <begin position="75"/>
        <end position="165"/>
    </location>
</feature>
<feature type="region of interest" description="Disordered" evidence="1">
    <location>
        <begin position="173"/>
        <end position="192"/>
    </location>
</feature>
<sequence>MRDLWPLARRPRFRLRRTRILPGPLQPLQRPAQVPVRRIGLGLVLLSAATSLILAPQIRATVPLEASSLRHAELRRDPAQPVQSAAIPTDPLPVGSADGSEAERSLRPMPAEAMEASETAHPASVRPDAAQEAQRHEVQREEARSDEDRRSTSPALFEPLPTLDIDEASFDAVPALTVEHPPRPGLRLRPRP</sequence>
<protein>
    <submittedName>
        <fullName evidence="2">Uncharacterized protein</fullName>
    </submittedName>
</protein>
<feature type="compositionally biased region" description="Basic and acidic residues" evidence="1">
    <location>
        <begin position="133"/>
        <end position="151"/>
    </location>
</feature>
<name>A0A921JEY4_9HYPH</name>
<reference evidence="2" key="2">
    <citation type="submission" date="2021-09" db="EMBL/GenBank/DDBJ databases">
        <authorList>
            <person name="Gilroy R."/>
        </authorList>
    </citation>
    <scope>NUCLEOTIDE SEQUENCE</scope>
    <source>
        <strain evidence="2">316</strain>
    </source>
</reference>
<proteinExistence type="predicted"/>
<evidence type="ECO:0000313" key="3">
    <source>
        <dbReference type="Proteomes" id="UP000742631"/>
    </source>
</evidence>
<organism evidence="2 3">
    <name type="scientific">Methylorubrum populi</name>
    <dbReference type="NCBI Taxonomy" id="223967"/>
    <lineage>
        <taxon>Bacteria</taxon>
        <taxon>Pseudomonadati</taxon>
        <taxon>Pseudomonadota</taxon>
        <taxon>Alphaproteobacteria</taxon>
        <taxon>Hyphomicrobiales</taxon>
        <taxon>Methylobacteriaceae</taxon>
        <taxon>Methylorubrum</taxon>
    </lineage>
</organism>
<dbReference type="Proteomes" id="UP000742631">
    <property type="component" value="Unassembled WGS sequence"/>
</dbReference>
<dbReference type="AlphaFoldDB" id="A0A921JEY4"/>
<gene>
    <name evidence="2" type="ORF">K8W01_10985</name>
</gene>
<evidence type="ECO:0000256" key="1">
    <source>
        <dbReference type="SAM" id="MobiDB-lite"/>
    </source>
</evidence>
<evidence type="ECO:0000313" key="2">
    <source>
        <dbReference type="EMBL" id="HJE24171.1"/>
    </source>
</evidence>